<dbReference type="EMBL" id="ML986484">
    <property type="protein sequence ID" value="KAF2281119.1"/>
    <property type="molecule type" value="Genomic_DNA"/>
</dbReference>
<gene>
    <name evidence="2" type="ORF">EI97DRAFT_20558</name>
</gene>
<evidence type="ECO:0000313" key="2">
    <source>
        <dbReference type="EMBL" id="KAF2281119.1"/>
    </source>
</evidence>
<evidence type="ECO:0000256" key="1">
    <source>
        <dbReference type="SAM" id="MobiDB-lite"/>
    </source>
</evidence>
<keyword evidence="3" id="KW-1185">Reference proteome</keyword>
<feature type="compositionally biased region" description="Basic and acidic residues" evidence="1">
    <location>
        <begin position="98"/>
        <end position="114"/>
    </location>
</feature>
<dbReference type="Proteomes" id="UP000800097">
    <property type="component" value="Unassembled WGS sequence"/>
</dbReference>
<accession>A0A6A6K183</accession>
<organism evidence="2 3">
    <name type="scientific">Westerdykella ornata</name>
    <dbReference type="NCBI Taxonomy" id="318751"/>
    <lineage>
        <taxon>Eukaryota</taxon>
        <taxon>Fungi</taxon>
        <taxon>Dikarya</taxon>
        <taxon>Ascomycota</taxon>
        <taxon>Pezizomycotina</taxon>
        <taxon>Dothideomycetes</taxon>
        <taxon>Pleosporomycetidae</taxon>
        <taxon>Pleosporales</taxon>
        <taxon>Sporormiaceae</taxon>
        <taxon>Westerdykella</taxon>
    </lineage>
</organism>
<evidence type="ECO:0000313" key="3">
    <source>
        <dbReference type="Proteomes" id="UP000800097"/>
    </source>
</evidence>
<name>A0A6A6K183_WESOR</name>
<dbReference type="GeneID" id="54546893"/>
<feature type="region of interest" description="Disordered" evidence="1">
    <location>
        <begin position="79"/>
        <end position="114"/>
    </location>
</feature>
<feature type="compositionally biased region" description="Basic residues" evidence="1">
    <location>
        <begin position="84"/>
        <end position="97"/>
    </location>
</feature>
<dbReference type="OrthoDB" id="3796753at2759"/>
<proteinExistence type="predicted"/>
<dbReference type="RefSeq" id="XP_033658656.1">
    <property type="nucleotide sequence ID" value="XM_033793718.1"/>
</dbReference>
<protein>
    <submittedName>
        <fullName evidence="2">Uncharacterized protein</fullName>
    </submittedName>
</protein>
<reference evidence="2" key="1">
    <citation type="journal article" date="2020" name="Stud. Mycol.">
        <title>101 Dothideomycetes genomes: a test case for predicting lifestyles and emergence of pathogens.</title>
        <authorList>
            <person name="Haridas S."/>
            <person name="Albert R."/>
            <person name="Binder M."/>
            <person name="Bloem J."/>
            <person name="Labutti K."/>
            <person name="Salamov A."/>
            <person name="Andreopoulos B."/>
            <person name="Baker S."/>
            <person name="Barry K."/>
            <person name="Bills G."/>
            <person name="Bluhm B."/>
            <person name="Cannon C."/>
            <person name="Castanera R."/>
            <person name="Culley D."/>
            <person name="Daum C."/>
            <person name="Ezra D."/>
            <person name="Gonzalez J."/>
            <person name="Henrissat B."/>
            <person name="Kuo A."/>
            <person name="Liang C."/>
            <person name="Lipzen A."/>
            <person name="Lutzoni F."/>
            <person name="Magnuson J."/>
            <person name="Mondo S."/>
            <person name="Nolan M."/>
            <person name="Ohm R."/>
            <person name="Pangilinan J."/>
            <person name="Park H.-J."/>
            <person name="Ramirez L."/>
            <person name="Alfaro M."/>
            <person name="Sun H."/>
            <person name="Tritt A."/>
            <person name="Yoshinaga Y."/>
            <person name="Zwiers L.-H."/>
            <person name="Turgeon B."/>
            <person name="Goodwin S."/>
            <person name="Spatafora J."/>
            <person name="Crous P."/>
            <person name="Grigoriev I."/>
        </authorList>
    </citation>
    <scope>NUCLEOTIDE SEQUENCE</scope>
    <source>
        <strain evidence="2">CBS 379.55</strain>
    </source>
</reference>
<dbReference type="AlphaFoldDB" id="A0A6A6K183"/>
<sequence length="231" mass="27137">MTHEKEQWKWKAESYAKQLETLQKRHKATLKSHSALRREAIGRTNMLELENRQLKAENAALKGKLTEMERENAMLTHVSNTRSNKLRGANKKARKEKRNASKESEKAKTAVDDENTKLKAGRNWRKDLNEALAALAKEKKLTMALSDELDIEKSGKAHMREDGTDQDDTTVVIPIEFKIYRGDFHKLAMLFEANRIKTTEQYELWYMLWKKAQIKKKKLRWLKQTTNRLER</sequence>